<dbReference type="Proteomes" id="UP000478052">
    <property type="component" value="Unassembled WGS sequence"/>
</dbReference>
<organism evidence="1 2">
    <name type="scientific">Aphis craccivora</name>
    <name type="common">Cowpea aphid</name>
    <dbReference type="NCBI Taxonomy" id="307492"/>
    <lineage>
        <taxon>Eukaryota</taxon>
        <taxon>Metazoa</taxon>
        <taxon>Ecdysozoa</taxon>
        <taxon>Arthropoda</taxon>
        <taxon>Hexapoda</taxon>
        <taxon>Insecta</taxon>
        <taxon>Pterygota</taxon>
        <taxon>Neoptera</taxon>
        <taxon>Paraneoptera</taxon>
        <taxon>Hemiptera</taxon>
        <taxon>Sternorrhyncha</taxon>
        <taxon>Aphidomorpha</taxon>
        <taxon>Aphidoidea</taxon>
        <taxon>Aphididae</taxon>
        <taxon>Aphidini</taxon>
        <taxon>Aphis</taxon>
        <taxon>Aphis</taxon>
    </lineage>
</organism>
<dbReference type="AlphaFoldDB" id="A0A6G0XZF7"/>
<feature type="non-terminal residue" evidence="1">
    <location>
        <position position="1"/>
    </location>
</feature>
<sequence>IQTDTIKYCSIKDRTLFIKRNDNYYHQVQGQLHISQKTYCYFCVWTPKGKHKLLKLYIYLKYM</sequence>
<dbReference type="GO" id="GO:0006281">
    <property type="term" value="P:DNA repair"/>
    <property type="evidence" value="ECO:0007669"/>
    <property type="project" value="UniProtKB-ARBA"/>
</dbReference>
<dbReference type="InterPro" id="IPR011335">
    <property type="entry name" value="Restrct_endonuc-II-like"/>
</dbReference>
<protein>
    <submittedName>
        <fullName evidence="1">Uncharacterized protein</fullName>
    </submittedName>
</protein>
<dbReference type="InterPro" id="IPR011604">
    <property type="entry name" value="PDDEXK-like_dom_sf"/>
</dbReference>
<dbReference type="SUPFAM" id="SSF52980">
    <property type="entry name" value="Restriction endonuclease-like"/>
    <property type="match status" value="1"/>
</dbReference>
<comment type="caution">
    <text evidence="1">The sequence shown here is derived from an EMBL/GenBank/DDBJ whole genome shotgun (WGS) entry which is preliminary data.</text>
</comment>
<reference evidence="1 2" key="1">
    <citation type="submission" date="2019-08" db="EMBL/GenBank/DDBJ databases">
        <title>Whole genome of Aphis craccivora.</title>
        <authorList>
            <person name="Voronova N.V."/>
            <person name="Shulinski R.S."/>
            <person name="Bandarenka Y.V."/>
            <person name="Zhorov D.G."/>
            <person name="Warner D."/>
        </authorList>
    </citation>
    <scope>NUCLEOTIDE SEQUENCE [LARGE SCALE GENOMIC DNA]</scope>
    <source>
        <strain evidence="1">180601</strain>
        <tissue evidence="1">Whole Body</tissue>
    </source>
</reference>
<evidence type="ECO:0000313" key="2">
    <source>
        <dbReference type="Proteomes" id="UP000478052"/>
    </source>
</evidence>
<gene>
    <name evidence="1" type="ORF">FWK35_00019499</name>
</gene>
<name>A0A6G0XZF7_APHCR</name>
<accession>A0A6G0XZF7</accession>
<keyword evidence="2" id="KW-1185">Reference proteome</keyword>
<proteinExistence type="predicted"/>
<dbReference type="OrthoDB" id="6772344at2759"/>
<dbReference type="EMBL" id="VUJU01007344">
    <property type="protein sequence ID" value="KAF0746051.1"/>
    <property type="molecule type" value="Genomic_DNA"/>
</dbReference>
<evidence type="ECO:0000313" key="1">
    <source>
        <dbReference type="EMBL" id="KAF0746051.1"/>
    </source>
</evidence>
<dbReference type="Gene3D" id="3.90.320.10">
    <property type="match status" value="1"/>
</dbReference>